<dbReference type="InterPro" id="IPR000374">
    <property type="entry name" value="PC_trans"/>
</dbReference>
<comment type="caution">
    <text evidence="20">The sequence shown here is derived from an EMBL/GenBank/DDBJ whole genome shotgun (WGS) entry which is preliminary data.</text>
</comment>
<feature type="transmembrane region" description="Helical" evidence="19">
    <location>
        <begin position="143"/>
        <end position="161"/>
    </location>
</feature>
<evidence type="ECO:0000313" key="21">
    <source>
        <dbReference type="Proteomes" id="UP000072660"/>
    </source>
</evidence>
<evidence type="ECO:0000256" key="19">
    <source>
        <dbReference type="SAM" id="Phobius"/>
    </source>
</evidence>
<evidence type="ECO:0000256" key="11">
    <source>
        <dbReference type="ARBA" id="ARBA00022692"/>
    </source>
</evidence>
<evidence type="ECO:0000256" key="5">
    <source>
        <dbReference type="ARBA" id="ARBA00010185"/>
    </source>
</evidence>
<dbReference type="Pfam" id="PF01148">
    <property type="entry name" value="CTP_transf_1"/>
    <property type="match status" value="1"/>
</dbReference>
<comment type="subcellular location">
    <subcellularLocation>
        <location evidence="2">Cell membrane</location>
        <topology evidence="2">Multi-pass membrane protein</topology>
    </subcellularLocation>
</comment>
<dbReference type="UniPathway" id="UPA00557">
    <property type="reaction ID" value="UER00614"/>
</dbReference>
<feature type="transmembrane region" description="Helical" evidence="19">
    <location>
        <begin position="55"/>
        <end position="72"/>
    </location>
</feature>
<evidence type="ECO:0000256" key="17">
    <source>
        <dbReference type="ARBA" id="ARBA00023264"/>
    </source>
</evidence>
<evidence type="ECO:0000256" key="10">
    <source>
        <dbReference type="ARBA" id="ARBA00022679"/>
    </source>
</evidence>
<dbReference type="OrthoDB" id="9799199at2"/>
<evidence type="ECO:0000256" key="1">
    <source>
        <dbReference type="ARBA" id="ARBA00001698"/>
    </source>
</evidence>
<evidence type="ECO:0000256" key="4">
    <source>
        <dbReference type="ARBA" id="ARBA00005189"/>
    </source>
</evidence>
<protein>
    <recommendedName>
        <fullName evidence="7 18">Phosphatidate cytidylyltransferase</fullName>
        <ecNumber evidence="6 18">2.7.7.41</ecNumber>
    </recommendedName>
</protein>
<keyword evidence="21" id="KW-1185">Reference proteome</keyword>
<keyword evidence="11 18" id="KW-0812">Transmembrane</keyword>
<dbReference type="EC" id="2.7.7.41" evidence="6 18"/>
<feature type="transmembrane region" description="Helical" evidence="19">
    <location>
        <begin position="207"/>
        <end position="225"/>
    </location>
</feature>
<comment type="similarity">
    <text evidence="5 18">Belongs to the CDS family.</text>
</comment>
<keyword evidence="13 19" id="KW-1133">Transmembrane helix</keyword>
<accession>A0A139SU97</accession>
<organism evidence="20 21">
    <name type="scientific">Ventosimonas gracilis</name>
    <dbReference type="NCBI Taxonomy" id="1680762"/>
    <lineage>
        <taxon>Bacteria</taxon>
        <taxon>Pseudomonadati</taxon>
        <taxon>Pseudomonadota</taxon>
        <taxon>Gammaproteobacteria</taxon>
        <taxon>Pseudomonadales</taxon>
        <taxon>Ventosimonadaceae</taxon>
        <taxon>Ventosimonas</taxon>
    </lineage>
</organism>
<comment type="catalytic activity">
    <reaction evidence="1 18">
        <text>a 1,2-diacyl-sn-glycero-3-phosphate + CTP + H(+) = a CDP-1,2-diacyl-sn-glycerol + diphosphate</text>
        <dbReference type="Rhea" id="RHEA:16229"/>
        <dbReference type="ChEBI" id="CHEBI:15378"/>
        <dbReference type="ChEBI" id="CHEBI:33019"/>
        <dbReference type="ChEBI" id="CHEBI:37563"/>
        <dbReference type="ChEBI" id="CHEBI:58332"/>
        <dbReference type="ChEBI" id="CHEBI:58608"/>
        <dbReference type="EC" id="2.7.7.41"/>
    </reaction>
</comment>
<keyword evidence="15 19" id="KW-0472">Membrane</keyword>
<feature type="transmembrane region" description="Helical" evidence="19">
    <location>
        <begin position="258"/>
        <end position="278"/>
    </location>
</feature>
<feature type="transmembrane region" description="Helical" evidence="19">
    <location>
        <begin position="84"/>
        <end position="105"/>
    </location>
</feature>
<feature type="transmembrane region" description="Helical" evidence="19">
    <location>
        <begin position="27"/>
        <end position="43"/>
    </location>
</feature>
<evidence type="ECO:0000256" key="13">
    <source>
        <dbReference type="ARBA" id="ARBA00022989"/>
    </source>
</evidence>
<dbReference type="PROSITE" id="PS01315">
    <property type="entry name" value="CDS"/>
    <property type="match status" value="1"/>
</dbReference>
<evidence type="ECO:0000256" key="18">
    <source>
        <dbReference type="RuleBase" id="RU003938"/>
    </source>
</evidence>
<reference evidence="20 21" key="1">
    <citation type="submission" date="2016-02" db="EMBL/GenBank/DDBJ databases">
        <authorList>
            <person name="Wen L."/>
            <person name="He K."/>
            <person name="Yang H."/>
        </authorList>
    </citation>
    <scope>NUCLEOTIDE SEQUENCE [LARGE SCALE GENOMIC DNA]</scope>
    <source>
        <strain evidence="20 21">CV58</strain>
    </source>
</reference>
<evidence type="ECO:0000256" key="8">
    <source>
        <dbReference type="ARBA" id="ARBA00022475"/>
    </source>
</evidence>
<dbReference type="GO" id="GO:0016024">
    <property type="term" value="P:CDP-diacylglycerol biosynthetic process"/>
    <property type="evidence" value="ECO:0007669"/>
    <property type="project" value="UniProtKB-UniPathway"/>
</dbReference>
<evidence type="ECO:0000256" key="2">
    <source>
        <dbReference type="ARBA" id="ARBA00004651"/>
    </source>
</evidence>
<keyword evidence="8" id="KW-1003">Cell membrane</keyword>
<keyword evidence="16" id="KW-0594">Phospholipid biosynthesis</keyword>
<evidence type="ECO:0000256" key="6">
    <source>
        <dbReference type="ARBA" id="ARBA00012487"/>
    </source>
</evidence>
<name>A0A139SU97_9GAMM</name>
<evidence type="ECO:0000256" key="15">
    <source>
        <dbReference type="ARBA" id="ARBA00023136"/>
    </source>
</evidence>
<evidence type="ECO:0000256" key="12">
    <source>
        <dbReference type="ARBA" id="ARBA00022695"/>
    </source>
</evidence>
<keyword evidence="14" id="KW-0443">Lipid metabolism</keyword>
<dbReference type="RefSeq" id="WP_068390088.1">
    <property type="nucleotide sequence ID" value="NZ_LSZO01000152.1"/>
</dbReference>
<dbReference type="PANTHER" id="PTHR46382:SF1">
    <property type="entry name" value="PHOSPHATIDATE CYTIDYLYLTRANSFERASE"/>
    <property type="match status" value="1"/>
</dbReference>
<comment type="pathway">
    <text evidence="3 18">Phospholipid metabolism; CDP-diacylglycerol biosynthesis; CDP-diacylglycerol from sn-glycerol 3-phosphate: step 3/3.</text>
</comment>
<dbReference type="EMBL" id="LSZO01000152">
    <property type="protein sequence ID" value="KXU38159.1"/>
    <property type="molecule type" value="Genomic_DNA"/>
</dbReference>
<keyword evidence="17" id="KW-1208">Phospholipid metabolism</keyword>
<evidence type="ECO:0000313" key="20">
    <source>
        <dbReference type="EMBL" id="KXU38159.1"/>
    </source>
</evidence>
<evidence type="ECO:0000256" key="9">
    <source>
        <dbReference type="ARBA" id="ARBA00022516"/>
    </source>
</evidence>
<keyword evidence="10 18" id="KW-0808">Transferase</keyword>
<dbReference type="GO" id="GO:0004605">
    <property type="term" value="F:phosphatidate cytidylyltransferase activity"/>
    <property type="evidence" value="ECO:0007669"/>
    <property type="project" value="UniProtKB-EC"/>
</dbReference>
<gene>
    <name evidence="20" type="ORF">AXE65_02425</name>
</gene>
<evidence type="ECO:0000256" key="16">
    <source>
        <dbReference type="ARBA" id="ARBA00023209"/>
    </source>
</evidence>
<comment type="pathway">
    <text evidence="4">Lipid metabolism.</text>
</comment>
<feature type="transmembrane region" description="Helical" evidence="19">
    <location>
        <begin position="117"/>
        <end position="137"/>
    </location>
</feature>
<feature type="transmembrane region" description="Helical" evidence="19">
    <location>
        <begin position="182"/>
        <end position="201"/>
    </location>
</feature>
<evidence type="ECO:0000256" key="7">
    <source>
        <dbReference type="ARBA" id="ARBA00019373"/>
    </source>
</evidence>
<dbReference type="GO" id="GO:0005886">
    <property type="term" value="C:plasma membrane"/>
    <property type="evidence" value="ECO:0007669"/>
    <property type="project" value="UniProtKB-SubCell"/>
</dbReference>
<dbReference type="Proteomes" id="UP000072660">
    <property type="component" value="Unassembled WGS sequence"/>
</dbReference>
<keyword evidence="9" id="KW-0444">Lipid biosynthesis</keyword>
<dbReference type="PANTHER" id="PTHR46382">
    <property type="entry name" value="PHOSPHATIDATE CYTIDYLYLTRANSFERASE"/>
    <property type="match status" value="1"/>
</dbReference>
<evidence type="ECO:0000256" key="3">
    <source>
        <dbReference type="ARBA" id="ARBA00005119"/>
    </source>
</evidence>
<proteinExistence type="inferred from homology"/>
<sequence>MKQRIITGLILLPLAFCGFFLLDGWPFALFIGLVCMLAAFEWAKLAGINNAIGQGIYAMLVVLLMMGLYLQPHLYGVDSWQWRLPILIGLIWWLLALLLVLLYPSSRVLIGGKIQRLLIGLFILLPAWVALLVLKGLSDKTHLIAWLLALIWLADSGAYFVGRRFGKHKLLPAVSPGKSWEGLAGGMLIALLPVLGYGLYLQLSFALIARGLLIAALLVLVSILGDLTESLFKREAGVKDSGKLLPGHGGILDRIDSLTAAAPVFIFLIIWFGPSLFYP</sequence>
<dbReference type="AlphaFoldDB" id="A0A139SU97"/>
<keyword evidence="12 18" id="KW-0548">Nucleotidyltransferase</keyword>
<evidence type="ECO:0000256" key="14">
    <source>
        <dbReference type="ARBA" id="ARBA00023098"/>
    </source>
</evidence>